<evidence type="ECO:0000313" key="2">
    <source>
        <dbReference type="EMBL" id="CAJ0575083.1"/>
    </source>
</evidence>
<dbReference type="AlphaFoldDB" id="A0AA36CTK4"/>
<feature type="non-terminal residue" evidence="2">
    <location>
        <position position="1"/>
    </location>
</feature>
<reference evidence="2" key="1">
    <citation type="submission" date="2023-06" db="EMBL/GenBank/DDBJ databases">
        <authorList>
            <person name="Delattre M."/>
        </authorList>
    </citation>
    <scope>NUCLEOTIDE SEQUENCE</scope>
    <source>
        <strain evidence="2">AF72</strain>
    </source>
</reference>
<feature type="compositionally biased region" description="Low complexity" evidence="1">
    <location>
        <begin position="347"/>
        <end position="372"/>
    </location>
</feature>
<keyword evidence="3" id="KW-1185">Reference proteome</keyword>
<organism evidence="2 3">
    <name type="scientific">Mesorhabditis spiculigera</name>
    <dbReference type="NCBI Taxonomy" id="96644"/>
    <lineage>
        <taxon>Eukaryota</taxon>
        <taxon>Metazoa</taxon>
        <taxon>Ecdysozoa</taxon>
        <taxon>Nematoda</taxon>
        <taxon>Chromadorea</taxon>
        <taxon>Rhabditida</taxon>
        <taxon>Rhabditina</taxon>
        <taxon>Rhabditomorpha</taxon>
        <taxon>Rhabditoidea</taxon>
        <taxon>Rhabditidae</taxon>
        <taxon>Mesorhabditinae</taxon>
        <taxon>Mesorhabditis</taxon>
    </lineage>
</organism>
<comment type="caution">
    <text evidence="2">The sequence shown here is derived from an EMBL/GenBank/DDBJ whole genome shotgun (WGS) entry which is preliminary data.</text>
</comment>
<feature type="region of interest" description="Disordered" evidence="1">
    <location>
        <begin position="438"/>
        <end position="560"/>
    </location>
</feature>
<feature type="compositionally biased region" description="Low complexity" evidence="1">
    <location>
        <begin position="454"/>
        <end position="485"/>
    </location>
</feature>
<gene>
    <name evidence="2" type="ORF">MSPICULIGERA_LOCUS13399</name>
</gene>
<feature type="compositionally biased region" description="Low complexity" evidence="1">
    <location>
        <begin position="512"/>
        <end position="557"/>
    </location>
</feature>
<dbReference type="Proteomes" id="UP001177023">
    <property type="component" value="Unassembled WGS sequence"/>
</dbReference>
<name>A0AA36CTK4_9BILA</name>
<proteinExistence type="predicted"/>
<accession>A0AA36CTK4</accession>
<evidence type="ECO:0000256" key="1">
    <source>
        <dbReference type="SAM" id="MobiDB-lite"/>
    </source>
</evidence>
<evidence type="ECO:0000313" key="3">
    <source>
        <dbReference type="Proteomes" id="UP001177023"/>
    </source>
</evidence>
<feature type="compositionally biased region" description="Polar residues" evidence="1">
    <location>
        <begin position="438"/>
        <end position="453"/>
    </location>
</feature>
<sequence>MDSTGIVETLRYSRQVAPGLNRPKPAHQSAQRVLLYRLRNLLAHRRLALARRQLSQRQAQLAHLRLRLARALLIVNEYPFHSRGHHNFRFNYIPFYLDSKVNRESLWIVDNHSFHFRGHHNFRFNHSFSFIGAIDIWNSAIVIGTKLNLNIAKPELFHRITAKICCYHHTEYHINDSRLQHIKFSVNERSSAKLTDNGASSKVDINTSGKLKLADKRGNNWFEDASDFSLVCPGLVIWHGFHHELNNLDPADPVDAAGKSYLKQALTVAVSSPDQNINTSSIGAVSLTLDQTSIVQTILGLCKNYPSASSTPGLTTGIELVCCGYNWVIGAAIQSQLGSHDNQPNIASTGQTSSPQGSSTSPAPSTIGSSIGTTATSLGGSTVTVVSSTSPASTVLPNGSSTPPSTSLLYCIHGTKYVPVFRVLNSYSSYCNLGINSGTSAPTEGTGSTLTAGSTPNPTQNTTQNTATANSASTSSGPIGSTGTSVARSSSTTHIATSEQTAASSNTEPGASSSTTTEWTPTSGPGNSTSSGTTATSASTGSNGWTTSSEPSTASSSGPQRTKCTALFYIDASTAAVALNVTESEKNFILNIGETLYPDTTIELHVALAAYGDDDFDQKPDVDTTDRDIKGLTVDLAHAIAYLNKISEKLANVVVVLFTASNQDIIDGATGSNSHAAWTIGLALSGQNLTGIAVESAVLTMKDQTASMLKTMCLSGITTTAASGTGSAYIGEALYPDGSIELIAALAAYGDDDFDQKPDVDTTDVDLVNLTADLDQYRFEAPNDDNVKNAIRYLNQIEAKLNNIVVVLMTASNQDIIDSASGSNQHASWTIGLALSGQNLTGIAVESADLTMKDQTASLLKTMCLNAATPISALGMGST</sequence>
<protein>
    <submittedName>
        <fullName evidence="2">Uncharacterized protein</fullName>
    </submittedName>
</protein>
<feature type="compositionally biased region" description="Polar residues" evidence="1">
    <location>
        <begin position="486"/>
        <end position="511"/>
    </location>
</feature>
<feature type="region of interest" description="Disordered" evidence="1">
    <location>
        <begin position="340"/>
        <end position="372"/>
    </location>
</feature>
<dbReference type="EMBL" id="CATQJA010002635">
    <property type="protein sequence ID" value="CAJ0575083.1"/>
    <property type="molecule type" value="Genomic_DNA"/>
</dbReference>